<dbReference type="EMBL" id="JAFBED010000005">
    <property type="protein sequence ID" value="MBM7620684.1"/>
    <property type="molecule type" value="Genomic_DNA"/>
</dbReference>
<dbReference type="EC" id="1.3.99.31" evidence="8"/>
<keyword evidence="2 5" id="KW-0125">Carotenoid biosynthesis</keyword>
<evidence type="ECO:0000256" key="1">
    <source>
        <dbReference type="ARBA" id="ARBA00004829"/>
    </source>
</evidence>
<dbReference type="Proteomes" id="UP000737402">
    <property type="component" value="Unassembled WGS sequence"/>
</dbReference>
<evidence type="ECO:0000256" key="3">
    <source>
        <dbReference type="ARBA" id="ARBA00023002"/>
    </source>
</evidence>
<dbReference type="EC" id="1.3.99.26" evidence="8"/>
<dbReference type="NCBIfam" id="TIGR02734">
    <property type="entry name" value="crtI_fam"/>
    <property type="match status" value="1"/>
</dbReference>
<dbReference type="EC" id="1.3.99.28" evidence="8"/>
<evidence type="ECO:0000313" key="8">
    <source>
        <dbReference type="EMBL" id="MBM7620684.1"/>
    </source>
</evidence>
<sequence>MTKGHIAIAGAGIGGMITALLLKKQGFDVSIFEKEKNAGGRLAFIEREGYRIDKGPTIVLLPEMLTEILEEAGVPDEAWELIPLDTLYSIRFQDGTVYRKHRNKNMQKKEIARLFPGQEEGFDRYMKEMHESFKLGKASFLEKSFTKKKDFWTWKNIASLWKLKAYQSTKKYASNFFSDTRLQEAYSLQTLYIGGNPQTAPAMYSLIPYSEHEHGIHYVKGGYASLVDVLVERLRENKIPLYLDSKVEAIEEAGSAVTAIFSKDKKIKVDGLVWNGDFPSIQEVIEEEKSKNYTPSSGCLLLYFGVKDRYESDVHQFFMSSDFDQHMKEVFKEKKVPTDPSFYTFNPGIIDNSLAPEGKSVLYVLVPVPSGGHIDWSKEQGFINRVMERLESEAFPKLREKMEWMEVRTPNDAEMEGLYQGGSFGIAPELFQSGVFRPQAKLSPYKNVYATGASVHPGGGIPIVMQSARLAANQIVADFAYNSSKKDVNLHERIDQSISTL</sequence>
<feature type="transmembrane region" description="Helical" evidence="6">
    <location>
        <begin position="6"/>
        <end position="22"/>
    </location>
</feature>
<dbReference type="Gene3D" id="3.50.50.60">
    <property type="entry name" value="FAD/NAD(P)-binding domain"/>
    <property type="match status" value="1"/>
</dbReference>
<evidence type="ECO:0000256" key="4">
    <source>
        <dbReference type="ARBA" id="ARBA00038322"/>
    </source>
</evidence>
<comment type="caution">
    <text evidence="8">The sequence shown here is derived from an EMBL/GenBank/DDBJ whole genome shotgun (WGS) entry which is preliminary data.</text>
</comment>
<dbReference type="SUPFAM" id="SSF51905">
    <property type="entry name" value="FAD/NAD(P)-binding domain"/>
    <property type="match status" value="1"/>
</dbReference>
<dbReference type="InterPro" id="IPR002937">
    <property type="entry name" value="Amino_oxidase"/>
</dbReference>
<protein>
    <submittedName>
        <fullName evidence="8">Phytoene desaturase</fullName>
        <ecNumber evidence="8">1.3.99.26</ecNumber>
        <ecNumber evidence="8">1.3.99.28</ecNumber>
        <ecNumber evidence="8">1.3.99.29</ecNumber>
        <ecNumber evidence="8">1.3.99.31</ecNumber>
    </submittedName>
</protein>
<accession>A0ABS2P152</accession>
<evidence type="ECO:0000256" key="2">
    <source>
        <dbReference type="ARBA" id="ARBA00022746"/>
    </source>
</evidence>
<organism evidence="8 9">
    <name type="scientific">Sutcliffiella tianshenii</name>
    <dbReference type="NCBI Taxonomy" id="1463404"/>
    <lineage>
        <taxon>Bacteria</taxon>
        <taxon>Bacillati</taxon>
        <taxon>Bacillota</taxon>
        <taxon>Bacilli</taxon>
        <taxon>Bacillales</taxon>
        <taxon>Bacillaceae</taxon>
        <taxon>Sutcliffiella</taxon>
    </lineage>
</organism>
<evidence type="ECO:0000256" key="6">
    <source>
        <dbReference type="SAM" id="Phobius"/>
    </source>
</evidence>
<dbReference type="PANTHER" id="PTHR43734:SF1">
    <property type="entry name" value="PHYTOENE DESATURASE"/>
    <property type="match status" value="1"/>
</dbReference>
<dbReference type="PANTHER" id="PTHR43734">
    <property type="entry name" value="PHYTOENE DESATURASE"/>
    <property type="match status" value="1"/>
</dbReference>
<keyword evidence="6" id="KW-0812">Transmembrane</keyword>
<keyword evidence="3 5" id="KW-0560">Oxidoreductase</keyword>
<comment type="similarity">
    <text evidence="4">Belongs to the carotenoid/retinoid oxidoreductase family. CrtN subfamily.</text>
</comment>
<gene>
    <name evidence="8" type="ORF">JOC95_002539</name>
</gene>
<name>A0ABS2P152_9BACI</name>
<dbReference type="InterPro" id="IPR014105">
    <property type="entry name" value="Carotenoid/retinoid_OxRdtase"/>
</dbReference>
<evidence type="ECO:0000313" key="9">
    <source>
        <dbReference type="Proteomes" id="UP000737402"/>
    </source>
</evidence>
<dbReference type="Gene3D" id="3.90.660.50">
    <property type="match status" value="1"/>
</dbReference>
<dbReference type="InterPro" id="IPR036188">
    <property type="entry name" value="FAD/NAD-bd_sf"/>
</dbReference>
<feature type="domain" description="Amine oxidase" evidence="7">
    <location>
        <begin position="13"/>
        <end position="475"/>
    </location>
</feature>
<dbReference type="GO" id="GO:0016491">
    <property type="term" value="F:oxidoreductase activity"/>
    <property type="evidence" value="ECO:0007669"/>
    <property type="project" value="UniProtKB-KW"/>
</dbReference>
<proteinExistence type="inferred from homology"/>
<dbReference type="EC" id="1.3.99.29" evidence="8"/>
<keyword evidence="9" id="KW-1185">Reference proteome</keyword>
<reference evidence="8 9" key="1">
    <citation type="submission" date="2021-01" db="EMBL/GenBank/DDBJ databases">
        <title>Genomic Encyclopedia of Type Strains, Phase IV (KMG-IV): sequencing the most valuable type-strain genomes for metagenomic binning, comparative biology and taxonomic classification.</title>
        <authorList>
            <person name="Goeker M."/>
        </authorList>
    </citation>
    <scope>NUCLEOTIDE SEQUENCE [LARGE SCALE GENOMIC DNA]</scope>
    <source>
        <strain evidence="8 9">DSM 25879</strain>
    </source>
</reference>
<keyword evidence="6" id="KW-1133">Transmembrane helix</keyword>
<evidence type="ECO:0000259" key="7">
    <source>
        <dbReference type="Pfam" id="PF01593"/>
    </source>
</evidence>
<evidence type="ECO:0000256" key="5">
    <source>
        <dbReference type="RuleBase" id="RU362075"/>
    </source>
</evidence>
<keyword evidence="6" id="KW-0472">Membrane</keyword>
<dbReference type="Pfam" id="PF01593">
    <property type="entry name" value="Amino_oxidase"/>
    <property type="match status" value="1"/>
</dbReference>
<dbReference type="RefSeq" id="WP_204416645.1">
    <property type="nucleotide sequence ID" value="NZ_JAFBED010000005.1"/>
</dbReference>
<comment type="pathway">
    <text evidence="1 5">Carotenoid biosynthesis.</text>
</comment>